<evidence type="ECO:0000259" key="1">
    <source>
        <dbReference type="Pfam" id="PF01693"/>
    </source>
</evidence>
<dbReference type="InterPro" id="IPR037056">
    <property type="entry name" value="RNase_H1_N_sf"/>
</dbReference>
<gene>
    <name evidence="2" type="ORF">PIB30_023187</name>
</gene>
<protein>
    <recommendedName>
        <fullName evidence="1">Ribonuclease H1 N-terminal domain-containing protein</fullName>
    </recommendedName>
</protein>
<keyword evidence="3" id="KW-1185">Reference proteome</keyword>
<evidence type="ECO:0000313" key="2">
    <source>
        <dbReference type="EMBL" id="MED6157456.1"/>
    </source>
</evidence>
<comment type="caution">
    <text evidence="2">The sequence shown here is derived from an EMBL/GenBank/DDBJ whole genome shotgun (WGS) entry which is preliminary data.</text>
</comment>
<dbReference type="InterPro" id="IPR009027">
    <property type="entry name" value="Ribosomal_bL9/RNase_H1_N"/>
</dbReference>
<dbReference type="Gene3D" id="3.40.970.10">
    <property type="entry name" value="Ribonuclease H1, N-terminal domain"/>
    <property type="match status" value="1"/>
</dbReference>
<sequence length="134" mass="14554">MNAGKYSHYAVKAGRVKGVYTSWKDCAEQVLGYSGAQFKGFKNLEDALAYMNKGSDGNGKGKGKTVSPLLTAGEKLQPQMAKLDVGSCRSLATQPGSSTRHGSVQMCSSQEWEFVPETQGRGFLIAEEMEFYLL</sequence>
<dbReference type="SUPFAM" id="SSF55658">
    <property type="entry name" value="L9 N-domain-like"/>
    <property type="match status" value="1"/>
</dbReference>
<feature type="domain" description="Ribonuclease H1 N-terminal" evidence="1">
    <location>
        <begin position="9"/>
        <end position="50"/>
    </location>
</feature>
<dbReference type="InterPro" id="IPR011320">
    <property type="entry name" value="RNase_H1_N"/>
</dbReference>
<name>A0ABU6U8B0_9FABA</name>
<proteinExistence type="predicted"/>
<reference evidence="2 3" key="1">
    <citation type="journal article" date="2023" name="Plants (Basel)">
        <title>Bridging the Gap: Combining Genomics and Transcriptomics Approaches to Understand Stylosanthes scabra, an Orphan Legume from the Brazilian Caatinga.</title>
        <authorList>
            <person name="Ferreira-Neto J.R.C."/>
            <person name="da Silva M.D."/>
            <person name="Binneck E."/>
            <person name="de Melo N.F."/>
            <person name="da Silva R.H."/>
            <person name="de Melo A.L.T.M."/>
            <person name="Pandolfi V."/>
            <person name="Bustamante F.O."/>
            <person name="Brasileiro-Vidal A.C."/>
            <person name="Benko-Iseppon A.M."/>
        </authorList>
    </citation>
    <scope>NUCLEOTIDE SEQUENCE [LARGE SCALE GENOMIC DNA]</scope>
    <source>
        <tissue evidence="2">Leaves</tissue>
    </source>
</reference>
<accession>A0ABU6U8B0</accession>
<organism evidence="2 3">
    <name type="scientific">Stylosanthes scabra</name>
    <dbReference type="NCBI Taxonomy" id="79078"/>
    <lineage>
        <taxon>Eukaryota</taxon>
        <taxon>Viridiplantae</taxon>
        <taxon>Streptophyta</taxon>
        <taxon>Embryophyta</taxon>
        <taxon>Tracheophyta</taxon>
        <taxon>Spermatophyta</taxon>
        <taxon>Magnoliopsida</taxon>
        <taxon>eudicotyledons</taxon>
        <taxon>Gunneridae</taxon>
        <taxon>Pentapetalae</taxon>
        <taxon>rosids</taxon>
        <taxon>fabids</taxon>
        <taxon>Fabales</taxon>
        <taxon>Fabaceae</taxon>
        <taxon>Papilionoideae</taxon>
        <taxon>50 kb inversion clade</taxon>
        <taxon>dalbergioids sensu lato</taxon>
        <taxon>Dalbergieae</taxon>
        <taxon>Pterocarpus clade</taxon>
        <taxon>Stylosanthes</taxon>
    </lineage>
</organism>
<dbReference type="Pfam" id="PF01693">
    <property type="entry name" value="Cauli_VI"/>
    <property type="match status" value="1"/>
</dbReference>
<dbReference type="EMBL" id="JASCZI010120909">
    <property type="protein sequence ID" value="MED6157456.1"/>
    <property type="molecule type" value="Genomic_DNA"/>
</dbReference>
<evidence type="ECO:0000313" key="3">
    <source>
        <dbReference type="Proteomes" id="UP001341840"/>
    </source>
</evidence>
<dbReference type="Proteomes" id="UP001341840">
    <property type="component" value="Unassembled WGS sequence"/>
</dbReference>